<comment type="caution">
    <text evidence="3">The sequence shown here is derived from an EMBL/GenBank/DDBJ whole genome shotgun (WGS) entry which is preliminary data.</text>
</comment>
<keyword evidence="4" id="KW-1185">Reference proteome</keyword>
<dbReference type="Pfam" id="PF12572">
    <property type="entry name" value="DUF3752"/>
    <property type="match status" value="1"/>
</dbReference>
<dbReference type="PANTHER" id="PTHR47422">
    <property type="entry name" value="DNAJ HEAT SHOCK N-TERMINAL DOMAIN-CONTAINING PROTEIN"/>
    <property type="match status" value="1"/>
</dbReference>
<dbReference type="PANTHER" id="PTHR47422:SF1">
    <property type="entry name" value="DNAJ HEAT SHOCK N-TERMINAL DOMAIN-CONTAINING PROTEIN"/>
    <property type="match status" value="1"/>
</dbReference>
<accession>A0A2P6QNC7</accession>
<evidence type="ECO:0000259" key="2">
    <source>
        <dbReference type="Pfam" id="PF12572"/>
    </source>
</evidence>
<dbReference type="AlphaFoldDB" id="A0A2P6QNC7"/>
<feature type="compositionally biased region" description="Basic and acidic residues" evidence="1">
    <location>
        <begin position="353"/>
        <end position="368"/>
    </location>
</feature>
<gene>
    <name evidence="3" type="ORF">RchiOBHm_Chr5g0082701</name>
</gene>
<dbReference type="Proteomes" id="UP000238479">
    <property type="component" value="Chromosome 5"/>
</dbReference>
<feature type="compositionally biased region" description="Basic and acidic residues" evidence="1">
    <location>
        <begin position="231"/>
        <end position="245"/>
    </location>
</feature>
<organism evidence="3 4">
    <name type="scientific">Rosa chinensis</name>
    <name type="common">China rose</name>
    <dbReference type="NCBI Taxonomy" id="74649"/>
    <lineage>
        <taxon>Eukaryota</taxon>
        <taxon>Viridiplantae</taxon>
        <taxon>Streptophyta</taxon>
        <taxon>Embryophyta</taxon>
        <taxon>Tracheophyta</taxon>
        <taxon>Spermatophyta</taxon>
        <taxon>Magnoliopsida</taxon>
        <taxon>eudicotyledons</taxon>
        <taxon>Gunneridae</taxon>
        <taxon>Pentapetalae</taxon>
        <taxon>rosids</taxon>
        <taxon>fabids</taxon>
        <taxon>Rosales</taxon>
        <taxon>Rosaceae</taxon>
        <taxon>Rosoideae</taxon>
        <taxon>Rosoideae incertae sedis</taxon>
        <taxon>Rosa</taxon>
    </lineage>
</organism>
<feature type="compositionally biased region" description="Polar residues" evidence="1">
    <location>
        <begin position="248"/>
        <end position="259"/>
    </location>
</feature>
<protein>
    <recommendedName>
        <fullName evidence="2">DUF3752 domain-containing protein</fullName>
    </recommendedName>
</protein>
<feature type="domain" description="DUF3752" evidence="2">
    <location>
        <begin position="240"/>
        <end position="384"/>
    </location>
</feature>
<evidence type="ECO:0000313" key="3">
    <source>
        <dbReference type="EMBL" id="PRQ35689.1"/>
    </source>
</evidence>
<dbReference type="InterPro" id="IPR022226">
    <property type="entry name" value="DUF3752"/>
</dbReference>
<dbReference type="EMBL" id="PDCK01000043">
    <property type="protein sequence ID" value="PRQ35689.1"/>
    <property type="molecule type" value="Genomic_DNA"/>
</dbReference>
<feature type="region of interest" description="Disordered" evidence="1">
    <location>
        <begin position="330"/>
        <end position="368"/>
    </location>
</feature>
<feature type="region of interest" description="Disordered" evidence="1">
    <location>
        <begin position="227"/>
        <end position="272"/>
    </location>
</feature>
<feature type="compositionally biased region" description="Low complexity" evidence="1">
    <location>
        <begin position="8"/>
        <end position="22"/>
    </location>
</feature>
<name>A0A2P6QNC7_ROSCH</name>
<dbReference type="STRING" id="74649.A0A2P6QNC7"/>
<dbReference type="Gramene" id="PRQ35689">
    <property type="protein sequence ID" value="PRQ35689"/>
    <property type="gene ID" value="RchiOBHm_Chr5g0082701"/>
</dbReference>
<proteinExistence type="predicted"/>
<reference evidence="3 4" key="1">
    <citation type="journal article" date="2018" name="Nat. Genet.">
        <title>The Rosa genome provides new insights in the design of modern roses.</title>
        <authorList>
            <person name="Bendahmane M."/>
        </authorList>
    </citation>
    <scope>NUCLEOTIDE SEQUENCE [LARGE SCALE GENOMIC DNA]</scope>
    <source>
        <strain evidence="4">cv. Old Blush</strain>
    </source>
</reference>
<sequence>MKHLDYTSNHSVRSSISSPSSSDDSKCFSKTRHLHRPDDTSKRDKQRQREKAKKQRSKSEAKRMKSKDSDKKKQRAYEIDDDSGSSSGGDPQAVLRDLLKEFPNIGCDLKQLLQVIDGGKAVDINGLAQKPLIKPLRTLFLSLNLRTSSETSDQANQAVVKLNKAFKELQDPEKRRALDEKIELREMQERFIVELRAMREAAMWRKMQGISMEGDEELLAGDVSGVKAARKRDEKMTELPPERKHGMSTRQSTMFSRSAKQGRGDTSGWTDAPSERAWKAKMEYLQAYNEFASLASNEEERKRSLVAELMDNYKKDKRSKSLLQKHQEEIRAKRKYSKQQAEEEDWVGKHPWKPWDREKDLAGGRQRVKLDSKNMTRGLSSRFSGGSYQRNFL</sequence>
<evidence type="ECO:0000313" key="4">
    <source>
        <dbReference type="Proteomes" id="UP000238479"/>
    </source>
</evidence>
<evidence type="ECO:0000256" key="1">
    <source>
        <dbReference type="SAM" id="MobiDB-lite"/>
    </source>
</evidence>
<feature type="compositionally biased region" description="Basic and acidic residues" evidence="1">
    <location>
        <begin position="36"/>
        <end position="49"/>
    </location>
</feature>
<feature type="region of interest" description="Disordered" evidence="1">
    <location>
        <begin position="1"/>
        <end position="92"/>
    </location>
</feature>
<feature type="compositionally biased region" description="Basic and acidic residues" evidence="1">
    <location>
        <begin position="57"/>
        <end position="78"/>
    </location>
</feature>